<name>A0ABT2WI38_9BACI</name>
<dbReference type="SUPFAM" id="SSF54001">
    <property type="entry name" value="Cysteine proteinases"/>
    <property type="match status" value="1"/>
</dbReference>
<evidence type="ECO:0000256" key="4">
    <source>
        <dbReference type="ARBA" id="ARBA00022801"/>
    </source>
</evidence>
<keyword evidence="3 8" id="KW-0732">Signal</keyword>
<dbReference type="Pfam" id="PF24568">
    <property type="entry name" value="CC_PcsB"/>
    <property type="match status" value="1"/>
</dbReference>
<proteinExistence type="inferred from homology"/>
<feature type="region of interest" description="Disordered" evidence="7">
    <location>
        <begin position="228"/>
        <end position="251"/>
    </location>
</feature>
<evidence type="ECO:0000256" key="3">
    <source>
        <dbReference type="ARBA" id="ARBA00022729"/>
    </source>
</evidence>
<evidence type="ECO:0000256" key="1">
    <source>
        <dbReference type="ARBA" id="ARBA00007074"/>
    </source>
</evidence>
<dbReference type="Gene3D" id="6.10.250.3150">
    <property type="match status" value="1"/>
</dbReference>
<evidence type="ECO:0000256" key="2">
    <source>
        <dbReference type="ARBA" id="ARBA00022670"/>
    </source>
</evidence>
<accession>A0ABT2WI38</accession>
<feature type="signal peptide" evidence="8">
    <location>
        <begin position="1"/>
        <end position="26"/>
    </location>
</feature>
<evidence type="ECO:0000313" key="10">
    <source>
        <dbReference type="EMBL" id="MCU9595318.1"/>
    </source>
</evidence>
<keyword evidence="2" id="KW-0645">Protease</keyword>
<keyword evidence="11" id="KW-1185">Reference proteome</keyword>
<evidence type="ECO:0000259" key="9">
    <source>
        <dbReference type="PROSITE" id="PS51935"/>
    </source>
</evidence>
<evidence type="ECO:0000256" key="6">
    <source>
        <dbReference type="SAM" id="Coils"/>
    </source>
</evidence>
<dbReference type="InterPro" id="IPR057309">
    <property type="entry name" value="PcsB_CC"/>
</dbReference>
<evidence type="ECO:0000256" key="8">
    <source>
        <dbReference type="SAM" id="SignalP"/>
    </source>
</evidence>
<keyword evidence="4" id="KW-0378">Hydrolase</keyword>
<reference evidence="10 11" key="1">
    <citation type="submission" date="2022-10" db="EMBL/GenBank/DDBJ databases">
        <title>Description of Fervidibacillus gen. nov. in the family Fervidibacillaceae fam. nov. with two species, Fervidibacillus albus sp. nov., and Fervidibacillus halotolerans sp. nov., isolated from tidal flat sediments.</title>
        <authorList>
            <person name="Kwon K.K."/>
            <person name="Yang S.-H."/>
        </authorList>
    </citation>
    <scope>NUCLEOTIDE SEQUENCE [LARGE SCALE GENOMIC DNA]</scope>
    <source>
        <strain evidence="10 11">DSM 23332</strain>
    </source>
</reference>
<keyword evidence="6" id="KW-0175">Coiled coil</keyword>
<protein>
    <submittedName>
        <fullName evidence="10">NlpC/P60 family protein</fullName>
    </submittedName>
</protein>
<organism evidence="10 11">
    <name type="scientific">Pallidibacillus thermolactis</name>
    <dbReference type="NCBI Taxonomy" id="251051"/>
    <lineage>
        <taxon>Bacteria</taxon>
        <taxon>Bacillati</taxon>
        <taxon>Bacillota</taxon>
        <taxon>Bacilli</taxon>
        <taxon>Bacillales</taxon>
        <taxon>Bacillaceae</taxon>
        <taxon>Pallidibacillus</taxon>
    </lineage>
</organism>
<feature type="coiled-coil region" evidence="6">
    <location>
        <begin position="36"/>
        <end position="98"/>
    </location>
</feature>
<dbReference type="InterPro" id="IPR000064">
    <property type="entry name" value="NLP_P60_dom"/>
</dbReference>
<feature type="domain" description="NlpC/P60" evidence="9">
    <location>
        <begin position="254"/>
        <end position="377"/>
    </location>
</feature>
<sequence>MKKTITILGATILLGTAIAPSLPTYAETSTEIEQKIKTNQQEQSEVDKRIQQLEEAIKENEQTMIKTESDIQKTEEEIKNLQDEIKVITQEIEVRDELIKNRLRSMQSGNSLVDYLDVLLGSSDFEEFIGRASAIATITKADQDLIVQQQTAKKELQDKEATAEEKLASLNDLKVELEGMKSQIEEQKAQAVAMKEQLSSKEQQLLIEKEKARQEELAKQASQAVEQVTVASESSTKKASSTKSNSSSAPVVNGDAVRVVTSVGNRFIGNSVYSFGAADPANGRFDCSGFVSWVFQQAGISIGRSTSVQSTKGTKVSTSEMRPGDLVFFDTYKKNGHVGIYLGNGKFIGSQSSTGVAIADMTSGYWANHFKGHVRRIIN</sequence>
<dbReference type="RefSeq" id="WP_263062113.1">
    <property type="nucleotide sequence ID" value="NZ_JAOUSE010000047.1"/>
</dbReference>
<dbReference type="PANTHER" id="PTHR47053">
    <property type="entry name" value="MUREIN DD-ENDOPEPTIDASE MEPH-RELATED"/>
    <property type="match status" value="1"/>
</dbReference>
<feature type="coiled-coil region" evidence="6">
    <location>
        <begin position="146"/>
        <end position="227"/>
    </location>
</feature>
<dbReference type="Pfam" id="PF00877">
    <property type="entry name" value="NLPC_P60"/>
    <property type="match status" value="1"/>
</dbReference>
<dbReference type="InterPro" id="IPR038765">
    <property type="entry name" value="Papain-like_cys_pep_sf"/>
</dbReference>
<dbReference type="PANTHER" id="PTHR47053:SF1">
    <property type="entry name" value="MUREIN DD-ENDOPEPTIDASE MEPH-RELATED"/>
    <property type="match status" value="1"/>
</dbReference>
<evidence type="ECO:0000256" key="5">
    <source>
        <dbReference type="ARBA" id="ARBA00022807"/>
    </source>
</evidence>
<comment type="caution">
    <text evidence="10">The sequence shown here is derived from an EMBL/GenBank/DDBJ whole genome shotgun (WGS) entry which is preliminary data.</text>
</comment>
<dbReference type="Proteomes" id="UP001208656">
    <property type="component" value="Unassembled WGS sequence"/>
</dbReference>
<dbReference type="Gene3D" id="3.90.1720.10">
    <property type="entry name" value="endopeptidase domain like (from Nostoc punctiforme)"/>
    <property type="match status" value="1"/>
</dbReference>
<comment type="similarity">
    <text evidence="1">Belongs to the peptidase C40 family.</text>
</comment>
<evidence type="ECO:0000256" key="7">
    <source>
        <dbReference type="SAM" id="MobiDB-lite"/>
    </source>
</evidence>
<feature type="chain" id="PRO_5046742331" evidence="8">
    <location>
        <begin position="27"/>
        <end position="379"/>
    </location>
</feature>
<feature type="compositionally biased region" description="Low complexity" evidence="7">
    <location>
        <begin position="229"/>
        <end position="251"/>
    </location>
</feature>
<keyword evidence="5" id="KW-0788">Thiol protease</keyword>
<dbReference type="PROSITE" id="PS51935">
    <property type="entry name" value="NLPC_P60"/>
    <property type="match status" value="1"/>
</dbReference>
<dbReference type="InterPro" id="IPR051202">
    <property type="entry name" value="Peptidase_C40"/>
</dbReference>
<dbReference type="EMBL" id="JAOUSE010000047">
    <property type="protein sequence ID" value="MCU9595318.1"/>
    <property type="molecule type" value="Genomic_DNA"/>
</dbReference>
<evidence type="ECO:0000313" key="11">
    <source>
        <dbReference type="Proteomes" id="UP001208656"/>
    </source>
</evidence>
<gene>
    <name evidence="10" type="ORF">OEV82_12790</name>
</gene>